<evidence type="ECO:0000313" key="1">
    <source>
        <dbReference type="EMBL" id="GJE98343.1"/>
    </source>
</evidence>
<keyword evidence="2" id="KW-1185">Reference proteome</keyword>
<gene>
    <name evidence="1" type="ORF">PsYK624_145710</name>
</gene>
<organism evidence="1 2">
    <name type="scientific">Phanerochaete sordida</name>
    <dbReference type="NCBI Taxonomy" id="48140"/>
    <lineage>
        <taxon>Eukaryota</taxon>
        <taxon>Fungi</taxon>
        <taxon>Dikarya</taxon>
        <taxon>Basidiomycota</taxon>
        <taxon>Agaricomycotina</taxon>
        <taxon>Agaricomycetes</taxon>
        <taxon>Polyporales</taxon>
        <taxon>Phanerochaetaceae</taxon>
        <taxon>Phanerochaete</taxon>
    </lineage>
</organism>
<dbReference type="AlphaFoldDB" id="A0A9P3GM56"/>
<dbReference type="EMBL" id="BPQB01000086">
    <property type="protein sequence ID" value="GJE98343.1"/>
    <property type="molecule type" value="Genomic_DNA"/>
</dbReference>
<proteinExistence type="predicted"/>
<name>A0A9P3GM56_9APHY</name>
<sequence>MRRFNAQGSSISTVLLRDGTLHFIALLCVHVLQLVSYPTEAVRNAQPITIHSPHCAPAGGLQCNDTRAHAPAAHPTFHPEPPAGHQPNRGRQLRCPALLSVLCRAGHPLRPHTRWCRRACRARPARRLQSSR</sequence>
<reference evidence="1 2" key="1">
    <citation type="submission" date="2021-08" db="EMBL/GenBank/DDBJ databases">
        <title>Draft Genome Sequence of Phanerochaete sordida strain YK-624.</title>
        <authorList>
            <person name="Mori T."/>
            <person name="Dohra H."/>
            <person name="Suzuki T."/>
            <person name="Kawagishi H."/>
            <person name="Hirai H."/>
        </authorList>
    </citation>
    <scope>NUCLEOTIDE SEQUENCE [LARGE SCALE GENOMIC DNA]</scope>
    <source>
        <strain evidence="1 2">YK-624</strain>
    </source>
</reference>
<comment type="caution">
    <text evidence="1">The sequence shown here is derived from an EMBL/GenBank/DDBJ whole genome shotgun (WGS) entry which is preliminary data.</text>
</comment>
<accession>A0A9P3GM56</accession>
<dbReference type="Proteomes" id="UP000703269">
    <property type="component" value="Unassembled WGS sequence"/>
</dbReference>
<protein>
    <submittedName>
        <fullName evidence="1">Uncharacterized protein</fullName>
    </submittedName>
</protein>
<dbReference type="OrthoDB" id="2756573at2759"/>
<evidence type="ECO:0000313" key="2">
    <source>
        <dbReference type="Proteomes" id="UP000703269"/>
    </source>
</evidence>